<evidence type="ECO:0000256" key="2">
    <source>
        <dbReference type="SAM" id="MobiDB-lite"/>
    </source>
</evidence>
<accession>A0A0S7BN40</accession>
<evidence type="ECO:0000256" key="1">
    <source>
        <dbReference type="SAM" id="Coils"/>
    </source>
</evidence>
<dbReference type="Gene3D" id="2.60.40.10">
    <property type="entry name" value="Immunoglobulins"/>
    <property type="match status" value="1"/>
</dbReference>
<sequence length="225" mass="24974">MKKRILKISLVPLIVLFLTLSFAPIPQDQTPLISIDMNALIKQIETAVTEKFDAALSALDLRVKTLEEKVASYEKQVATLSIIANMPTATKTAIPRGTLTPTAEPTRTPNPSGYDCEAKVNSPYYYGQFNRGSVFSFQVEITNIGPKTWGKEVTIQYLSGLKAEVDKQYAYALPVESVVPEETFLINIPMKAPEETNANGKFEATYALSNGEENFCEFSYQIYVP</sequence>
<proteinExistence type="predicted"/>
<gene>
    <name evidence="4" type="ORF">ATC1_131846</name>
</gene>
<evidence type="ECO:0008006" key="6">
    <source>
        <dbReference type="Google" id="ProtNLM"/>
    </source>
</evidence>
<feature type="region of interest" description="Disordered" evidence="2">
    <location>
        <begin position="94"/>
        <end position="114"/>
    </location>
</feature>
<feature type="coiled-coil region" evidence="1">
    <location>
        <begin position="56"/>
        <end position="83"/>
    </location>
</feature>
<evidence type="ECO:0000256" key="3">
    <source>
        <dbReference type="SAM" id="SignalP"/>
    </source>
</evidence>
<dbReference type="EMBL" id="DF968181">
    <property type="protein sequence ID" value="GAP41850.1"/>
    <property type="molecule type" value="Genomic_DNA"/>
</dbReference>
<evidence type="ECO:0000313" key="5">
    <source>
        <dbReference type="Proteomes" id="UP000053370"/>
    </source>
</evidence>
<evidence type="ECO:0000313" key="4">
    <source>
        <dbReference type="EMBL" id="GAP41850.1"/>
    </source>
</evidence>
<dbReference type="InterPro" id="IPR013783">
    <property type="entry name" value="Ig-like_fold"/>
</dbReference>
<dbReference type="AlphaFoldDB" id="A0A0S7BN40"/>
<reference evidence="4" key="1">
    <citation type="journal article" date="2015" name="Genome Announc.">
        <title>Draft Genome Sequence of Anaerolineae Strain TC1, a Novel Isolate from a Methanogenic Wastewater Treatment System.</title>
        <authorList>
            <person name="Matsuura N."/>
            <person name="Tourlousse D.M."/>
            <person name="Sun L."/>
            <person name="Toyonaga M."/>
            <person name="Kuroda K."/>
            <person name="Ohashi A."/>
            <person name="Cruz R."/>
            <person name="Yamaguchi T."/>
            <person name="Sekiguchi Y."/>
        </authorList>
    </citation>
    <scope>NUCLEOTIDE SEQUENCE [LARGE SCALE GENOMIC DNA]</scope>
    <source>
        <strain evidence="4">TC1</strain>
    </source>
</reference>
<organism evidence="4">
    <name type="scientific">Flexilinea flocculi</name>
    <dbReference type="NCBI Taxonomy" id="1678840"/>
    <lineage>
        <taxon>Bacteria</taxon>
        <taxon>Bacillati</taxon>
        <taxon>Chloroflexota</taxon>
        <taxon>Anaerolineae</taxon>
        <taxon>Anaerolineales</taxon>
        <taxon>Anaerolineaceae</taxon>
        <taxon>Flexilinea</taxon>
    </lineage>
</organism>
<dbReference type="RefSeq" id="WP_062283877.1">
    <property type="nucleotide sequence ID" value="NZ_DF968181.1"/>
</dbReference>
<feature type="signal peptide" evidence="3">
    <location>
        <begin position="1"/>
        <end position="23"/>
    </location>
</feature>
<feature type="compositionally biased region" description="Polar residues" evidence="2">
    <location>
        <begin position="99"/>
        <end position="111"/>
    </location>
</feature>
<keyword evidence="3" id="KW-0732">Signal</keyword>
<keyword evidence="5" id="KW-1185">Reference proteome</keyword>
<name>A0A0S7BN40_9CHLR</name>
<feature type="chain" id="PRO_5006633060" description="Next to BRCA1 central domain-containing protein" evidence="3">
    <location>
        <begin position="24"/>
        <end position="225"/>
    </location>
</feature>
<dbReference type="OrthoDB" id="9856115at2"/>
<dbReference type="Proteomes" id="UP000053370">
    <property type="component" value="Unassembled WGS sequence"/>
</dbReference>
<protein>
    <recommendedName>
        <fullName evidence="6">Next to BRCA1 central domain-containing protein</fullName>
    </recommendedName>
</protein>
<keyword evidence="1" id="KW-0175">Coiled coil</keyword>